<protein>
    <recommendedName>
        <fullName evidence="2">Phage head morphogenesis domain-containing protein</fullName>
    </recommendedName>
</protein>
<dbReference type="EMBL" id="LAZR01014867">
    <property type="protein sequence ID" value="KKM15607.1"/>
    <property type="molecule type" value="Genomic_DNA"/>
</dbReference>
<proteinExistence type="predicted"/>
<sequence length="258" mass="28960">MANLQARREARARLDAAVATGFTAPIRRVIRNEHTAVQRATETSDTSDEWTRDATSAVRDSAWIATFVTLWTSKLVSDLWVSQQASLGTPDIKLPPSVRASLSKTATVHGRVAADNQRAILETLGAKKPVRFRSTMRRELNALYTTQVVDRATHLAFIEALQATETVRYEASRLSSETALYRMRKVWFTQGDHLVRPTHQKANGTSRFVNHQGWGGRPGKFLIGGALLKHPRDPAGPPQEVISCRCFMEFRRVRQNVR</sequence>
<evidence type="ECO:0000313" key="1">
    <source>
        <dbReference type="EMBL" id="KKM15607.1"/>
    </source>
</evidence>
<gene>
    <name evidence="1" type="ORF">LCGC14_1694400</name>
</gene>
<reference evidence="1" key="1">
    <citation type="journal article" date="2015" name="Nature">
        <title>Complex archaea that bridge the gap between prokaryotes and eukaryotes.</title>
        <authorList>
            <person name="Spang A."/>
            <person name="Saw J.H."/>
            <person name="Jorgensen S.L."/>
            <person name="Zaremba-Niedzwiedzka K."/>
            <person name="Martijn J."/>
            <person name="Lind A.E."/>
            <person name="van Eijk R."/>
            <person name="Schleper C."/>
            <person name="Guy L."/>
            <person name="Ettema T.J."/>
        </authorList>
    </citation>
    <scope>NUCLEOTIDE SEQUENCE</scope>
</reference>
<accession>A0A0F9HKG6</accession>
<comment type="caution">
    <text evidence="1">The sequence shown here is derived from an EMBL/GenBank/DDBJ whole genome shotgun (WGS) entry which is preliminary data.</text>
</comment>
<evidence type="ECO:0008006" key="2">
    <source>
        <dbReference type="Google" id="ProtNLM"/>
    </source>
</evidence>
<organism evidence="1">
    <name type="scientific">marine sediment metagenome</name>
    <dbReference type="NCBI Taxonomy" id="412755"/>
    <lineage>
        <taxon>unclassified sequences</taxon>
        <taxon>metagenomes</taxon>
        <taxon>ecological metagenomes</taxon>
    </lineage>
</organism>
<name>A0A0F9HKG6_9ZZZZ</name>
<dbReference type="AlphaFoldDB" id="A0A0F9HKG6"/>